<accession>A0A0R1TZ27</accession>
<dbReference type="InterPro" id="IPR021146">
    <property type="entry name" value="Phage_gp6-like_head-tail"/>
</dbReference>
<dbReference type="PATRIC" id="fig|1423783.4.peg.983"/>
<keyword evidence="2" id="KW-1185">Reference proteome</keyword>
<dbReference type="AlphaFoldDB" id="A0A0R1TZ27"/>
<dbReference type="Proteomes" id="UP000051922">
    <property type="component" value="Unassembled WGS sequence"/>
</dbReference>
<dbReference type="STRING" id="1423783.FC50_GL000950"/>
<evidence type="ECO:0000313" key="2">
    <source>
        <dbReference type="Proteomes" id="UP000051922"/>
    </source>
</evidence>
<protein>
    <submittedName>
        <fullName evidence="1">Uncharacterized protein</fullName>
    </submittedName>
</protein>
<proteinExistence type="predicted"/>
<gene>
    <name evidence="1" type="ORF">FC50_GL000950</name>
</gene>
<evidence type="ECO:0000313" key="1">
    <source>
        <dbReference type="EMBL" id="KRL86428.1"/>
    </source>
</evidence>
<dbReference type="Pfam" id="PF05135">
    <property type="entry name" value="Phage_connect_1"/>
    <property type="match status" value="1"/>
</dbReference>
<dbReference type="RefSeq" id="WP_054651367.1">
    <property type="nucleotide sequence ID" value="NZ_AZFJ01000045.1"/>
</dbReference>
<name>A0A0R1TZ27_9LACO</name>
<dbReference type="EMBL" id="AZFJ01000045">
    <property type="protein sequence ID" value="KRL86428.1"/>
    <property type="molecule type" value="Genomic_DNA"/>
</dbReference>
<comment type="caution">
    <text evidence="1">The sequence shown here is derived from an EMBL/GenBank/DDBJ whole genome shotgun (WGS) entry which is preliminary data.</text>
</comment>
<sequence length="123" mass="13115">MATDTQNEVLVDVQTALDIDTADAAKIKTISLYIKLACKSVALVTAETWDNLPGELSGVVTEMALAKFAKRGDEGKTSSGEEGLSASWNVDDLSPYMTQLKAYKDAKDSGGNLNESGMVMSFD</sequence>
<organism evidence="1 2">
    <name type="scientific">Lacticaseibacillus pantheris DSM 15945 = JCM 12539 = NBRC 106106</name>
    <dbReference type="NCBI Taxonomy" id="1423783"/>
    <lineage>
        <taxon>Bacteria</taxon>
        <taxon>Bacillati</taxon>
        <taxon>Bacillota</taxon>
        <taxon>Bacilli</taxon>
        <taxon>Lactobacillales</taxon>
        <taxon>Lactobacillaceae</taxon>
        <taxon>Lacticaseibacillus</taxon>
    </lineage>
</organism>
<dbReference type="OrthoDB" id="1701341at2"/>
<reference evidence="1 2" key="1">
    <citation type="journal article" date="2015" name="Genome Announc.">
        <title>Expanding the biotechnology potential of lactobacilli through comparative genomics of 213 strains and associated genera.</title>
        <authorList>
            <person name="Sun Z."/>
            <person name="Harris H.M."/>
            <person name="McCann A."/>
            <person name="Guo C."/>
            <person name="Argimon S."/>
            <person name="Zhang W."/>
            <person name="Yang X."/>
            <person name="Jeffery I.B."/>
            <person name="Cooney J.C."/>
            <person name="Kagawa T.F."/>
            <person name="Liu W."/>
            <person name="Song Y."/>
            <person name="Salvetti E."/>
            <person name="Wrobel A."/>
            <person name="Rasinkangas P."/>
            <person name="Parkhill J."/>
            <person name="Rea M.C."/>
            <person name="O'Sullivan O."/>
            <person name="Ritari J."/>
            <person name="Douillard F.P."/>
            <person name="Paul Ross R."/>
            <person name="Yang R."/>
            <person name="Briner A.E."/>
            <person name="Felis G.E."/>
            <person name="de Vos W.M."/>
            <person name="Barrangou R."/>
            <person name="Klaenhammer T.R."/>
            <person name="Caufield P.W."/>
            <person name="Cui Y."/>
            <person name="Zhang H."/>
            <person name="O'Toole P.W."/>
        </authorList>
    </citation>
    <scope>NUCLEOTIDE SEQUENCE [LARGE SCALE GENOMIC DNA]</scope>
    <source>
        <strain evidence="1 2">DSM 15945</strain>
    </source>
</reference>